<dbReference type="InterPro" id="IPR019734">
    <property type="entry name" value="TPR_rpt"/>
</dbReference>
<feature type="compositionally biased region" description="Low complexity" evidence="3">
    <location>
        <begin position="448"/>
        <end position="465"/>
    </location>
</feature>
<evidence type="ECO:0000256" key="1">
    <source>
        <dbReference type="ARBA" id="ARBA00022737"/>
    </source>
</evidence>
<protein>
    <recommendedName>
        <fullName evidence="6">Kinesin light chain</fullName>
    </recommendedName>
</protein>
<keyword evidence="2" id="KW-0802">TPR repeat</keyword>
<dbReference type="InterPro" id="IPR011990">
    <property type="entry name" value="TPR-like_helical_dom_sf"/>
</dbReference>
<dbReference type="Pfam" id="PF13424">
    <property type="entry name" value="TPR_12"/>
    <property type="match status" value="2"/>
</dbReference>
<dbReference type="Gene3D" id="1.25.40.10">
    <property type="entry name" value="Tetratricopeptide repeat domain"/>
    <property type="match status" value="2"/>
</dbReference>
<proteinExistence type="predicted"/>
<gene>
    <name evidence="4" type="ORF">CYMTET_29865</name>
</gene>
<evidence type="ECO:0000313" key="5">
    <source>
        <dbReference type="Proteomes" id="UP001190700"/>
    </source>
</evidence>
<name>A0AAE0FK58_9CHLO</name>
<sequence length="465" mass="51333">MSKASNLVLNPTYDITEGLEKDSVLACSCSSAALLVHECWKSPDPVFGDVCPKCNIVFFSEAVPQLAVFDWDKALVNEPADAPKAIHALQFLSSALEAKDGKRQLAMMLKTIEVIDSFFGPEHLEVAEGLLRNSGLHRDREEFDEAIAALNRSLEIREQHFGPIHASVAECLELLVRIRIDLGVHVDVLPPLRRLLKIKEDLYGRDHLAVAAPLGTLAAVLGLLLEFPEAISHHKRSLHILQSTYGYKHISVVKGMNNLALTLTFAKRYAEAIAVHRECLQVGELLVGRHNVYFATWQNNLADLLTQVGELDQAEKVYRVALATKQSVLGTNHPSVALTLNNLGVLLMKMGKPIEAREIKLQGMVIEQRLLPSNHPIREASQVTMTKMVNRKDDSGLLDESICQPRYLQVANSSGGDAAYQHEDGWVLSALTSVYQFMSNRMQRRAVSPGPSGSHTSLSTSSQET</sequence>
<dbReference type="Proteomes" id="UP001190700">
    <property type="component" value="Unassembled WGS sequence"/>
</dbReference>
<dbReference type="SMART" id="SM00028">
    <property type="entry name" value="TPR"/>
    <property type="match status" value="5"/>
</dbReference>
<evidence type="ECO:0000313" key="4">
    <source>
        <dbReference type="EMBL" id="KAK3261220.1"/>
    </source>
</evidence>
<dbReference type="PANTHER" id="PTHR45641:SF19">
    <property type="entry name" value="NEPHROCYSTIN-3"/>
    <property type="match status" value="1"/>
</dbReference>
<keyword evidence="1" id="KW-0677">Repeat</keyword>
<comment type="caution">
    <text evidence="4">The sequence shown here is derived from an EMBL/GenBank/DDBJ whole genome shotgun (WGS) entry which is preliminary data.</text>
</comment>
<reference evidence="4 5" key="1">
    <citation type="journal article" date="2015" name="Genome Biol. Evol.">
        <title>Comparative Genomics of a Bacterivorous Green Alga Reveals Evolutionary Causalities and Consequences of Phago-Mixotrophic Mode of Nutrition.</title>
        <authorList>
            <person name="Burns J.A."/>
            <person name="Paasch A."/>
            <person name="Narechania A."/>
            <person name="Kim E."/>
        </authorList>
    </citation>
    <scope>NUCLEOTIDE SEQUENCE [LARGE SCALE GENOMIC DNA]</scope>
    <source>
        <strain evidence="4 5">PLY_AMNH</strain>
    </source>
</reference>
<evidence type="ECO:0008006" key="6">
    <source>
        <dbReference type="Google" id="ProtNLM"/>
    </source>
</evidence>
<evidence type="ECO:0000256" key="3">
    <source>
        <dbReference type="SAM" id="MobiDB-lite"/>
    </source>
</evidence>
<accession>A0AAE0FK58</accession>
<dbReference type="PANTHER" id="PTHR45641">
    <property type="entry name" value="TETRATRICOPEPTIDE REPEAT PROTEIN (AFU_ORTHOLOGUE AFUA_6G03870)"/>
    <property type="match status" value="1"/>
</dbReference>
<organism evidence="4 5">
    <name type="scientific">Cymbomonas tetramitiformis</name>
    <dbReference type="NCBI Taxonomy" id="36881"/>
    <lineage>
        <taxon>Eukaryota</taxon>
        <taxon>Viridiplantae</taxon>
        <taxon>Chlorophyta</taxon>
        <taxon>Pyramimonadophyceae</taxon>
        <taxon>Pyramimonadales</taxon>
        <taxon>Pyramimonadaceae</taxon>
        <taxon>Cymbomonas</taxon>
    </lineage>
</organism>
<keyword evidence="5" id="KW-1185">Reference proteome</keyword>
<dbReference type="AlphaFoldDB" id="A0AAE0FK58"/>
<dbReference type="EMBL" id="LGRX02017063">
    <property type="protein sequence ID" value="KAK3261220.1"/>
    <property type="molecule type" value="Genomic_DNA"/>
</dbReference>
<evidence type="ECO:0000256" key="2">
    <source>
        <dbReference type="ARBA" id="ARBA00022803"/>
    </source>
</evidence>
<feature type="region of interest" description="Disordered" evidence="3">
    <location>
        <begin position="445"/>
        <end position="465"/>
    </location>
</feature>
<dbReference type="SUPFAM" id="SSF48452">
    <property type="entry name" value="TPR-like"/>
    <property type="match status" value="2"/>
</dbReference>
<dbReference type="Pfam" id="PF13374">
    <property type="entry name" value="TPR_10"/>
    <property type="match status" value="1"/>
</dbReference>